<dbReference type="STRING" id="1177154.Y5S_00114"/>
<organism evidence="1 2">
    <name type="scientific">Alcanivorax nanhaiticus</name>
    <dbReference type="NCBI Taxonomy" id="1177154"/>
    <lineage>
        <taxon>Bacteria</taxon>
        <taxon>Pseudomonadati</taxon>
        <taxon>Pseudomonadota</taxon>
        <taxon>Gammaproteobacteria</taxon>
        <taxon>Oceanospirillales</taxon>
        <taxon>Alcanivoracaceae</taxon>
        <taxon>Alcanivorax</taxon>
    </lineage>
</organism>
<dbReference type="Proteomes" id="UP000029444">
    <property type="component" value="Unassembled WGS sequence"/>
</dbReference>
<dbReference type="OrthoDB" id="6078419at2"/>
<dbReference type="EMBL" id="ARXV01000001">
    <property type="protein sequence ID" value="KGD66447.1"/>
    <property type="molecule type" value="Genomic_DNA"/>
</dbReference>
<protein>
    <submittedName>
        <fullName evidence="1">Uncharacterized protein</fullName>
    </submittedName>
</protein>
<dbReference type="PATRIC" id="fig|1177154.3.peg.117"/>
<evidence type="ECO:0000313" key="2">
    <source>
        <dbReference type="Proteomes" id="UP000029444"/>
    </source>
</evidence>
<proteinExistence type="predicted"/>
<sequence>MSIETNPSWFSDFVEELGLPPSAAFQGYVLYNDEHDGFLAINQHADYPRTHYVNPSAWAHRYPYIQLASDAVQSLEEPFEIQALFLIGKRFMAFPV</sequence>
<gene>
    <name evidence="1" type="ORF">Y5S_00114</name>
</gene>
<reference evidence="1 2" key="1">
    <citation type="submission" date="2012-09" db="EMBL/GenBank/DDBJ databases">
        <title>Genome Sequence of alkane-degrading Bacterium Alcanivorax sp. 19-m-6.</title>
        <authorList>
            <person name="Lai Q."/>
            <person name="Shao Z."/>
        </authorList>
    </citation>
    <scope>NUCLEOTIDE SEQUENCE [LARGE SCALE GENOMIC DNA]</scope>
    <source>
        <strain evidence="1 2">19-m-6</strain>
    </source>
</reference>
<name>A0A095SPD4_9GAMM</name>
<dbReference type="RefSeq" id="WP_035229350.1">
    <property type="nucleotide sequence ID" value="NZ_ARXV01000001.1"/>
</dbReference>
<evidence type="ECO:0000313" key="1">
    <source>
        <dbReference type="EMBL" id="KGD66447.1"/>
    </source>
</evidence>
<dbReference type="AlphaFoldDB" id="A0A095SPD4"/>
<keyword evidence="2" id="KW-1185">Reference proteome</keyword>
<accession>A0A095SPD4</accession>
<comment type="caution">
    <text evidence="1">The sequence shown here is derived from an EMBL/GenBank/DDBJ whole genome shotgun (WGS) entry which is preliminary data.</text>
</comment>